<reference evidence="2 3" key="1">
    <citation type="journal article" date="2019" name="Commun. Biol.">
        <title>The bagworm genome reveals a unique fibroin gene that provides high tensile strength.</title>
        <authorList>
            <person name="Kono N."/>
            <person name="Nakamura H."/>
            <person name="Ohtoshi R."/>
            <person name="Tomita M."/>
            <person name="Numata K."/>
            <person name="Arakawa K."/>
        </authorList>
    </citation>
    <scope>NUCLEOTIDE SEQUENCE [LARGE SCALE GENOMIC DNA]</scope>
</reference>
<name>A0A4C1SCL6_EUMVA</name>
<dbReference type="Proteomes" id="UP000299102">
    <property type="component" value="Unassembled WGS sequence"/>
</dbReference>
<protein>
    <submittedName>
        <fullName evidence="2">Uncharacterized protein</fullName>
    </submittedName>
</protein>
<accession>A0A4C1SCL6</accession>
<feature type="compositionally biased region" description="Low complexity" evidence="1">
    <location>
        <begin position="57"/>
        <end position="66"/>
    </location>
</feature>
<feature type="region of interest" description="Disordered" evidence="1">
    <location>
        <begin position="57"/>
        <end position="79"/>
    </location>
</feature>
<sequence>MSRPACVSARIRRRACAKRIHINNSPVGRVSRARRAAGDGRRGGAFVNYARVIAGSVPESPSVGSPRGTKTVHAPPSAAPALVLPL</sequence>
<dbReference type="AlphaFoldDB" id="A0A4C1SCL6"/>
<gene>
    <name evidence="2" type="ORF">EVAR_282_1</name>
</gene>
<organism evidence="2 3">
    <name type="scientific">Eumeta variegata</name>
    <name type="common">Bagworm moth</name>
    <name type="synonym">Eumeta japonica</name>
    <dbReference type="NCBI Taxonomy" id="151549"/>
    <lineage>
        <taxon>Eukaryota</taxon>
        <taxon>Metazoa</taxon>
        <taxon>Ecdysozoa</taxon>
        <taxon>Arthropoda</taxon>
        <taxon>Hexapoda</taxon>
        <taxon>Insecta</taxon>
        <taxon>Pterygota</taxon>
        <taxon>Neoptera</taxon>
        <taxon>Endopterygota</taxon>
        <taxon>Lepidoptera</taxon>
        <taxon>Glossata</taxon>
        <taxon>Ditrysia</taxon>
        <taxon>Tineoidea</taxon>
        <taxon>Psychidae</taxon>
        <taxon>Oiketicinae</taxon>
        <taxon>Eumeta</taxon>
    </lineage>
</organism>
<evidence type="ECO:0000256" key="1">
    <source>
        <dbReference type="SAM" id="MobiDB-lite"/>
    </source>
</evidence>
<evidence type="ECO:0000313" key="3">
    <source>
        <dbReference type="Proteomes" id="UP000299102"/>
    </source>
</evidence>
<dbReference type="EMBL" id="BGZK01000001">
    <property type="protein sequence ID" value="GBO98820.1"/>
    <property type="molecule type" value="Genomic_DNA"/>
</dbReference>
<evidence type="ECO:0000313" key="2">
    <source>
        <dbReference type="EMBL" id="GBO98820.1"/>
    </source>
</evidence>
<comment type="caution">
    <text evidence="2">The sequence shown here is derived from an EMBL/GenBank/DDBJ whole genome shotgun (WGS) entry which is preliminary data.</text>
</comment>
<keyword evidence="3" id="KW-1185">Reference proteome</keyword>
<proteinExistence type="predicted"/>